<protein>
    <submittedName>
        <fullName evidence="2">Uncharacterized protein</fullName>
    </submittedName>
</protein>
<dbReference type="RefSeq" id="WP_173123595.1">
    <property type="nucleotide sequence ID" value="NZ_CBCSGW010000061.1"/>
</dbReference>
<accession>A0ABX2EVY4</accession>
<name>A0ABX2EVY4_9PSEU</name>
<evidence type="ECO:0000313" key="3">
    <source>
        <dbReference type="Proteomes" id="UP000763557"/>
    </source>
</evidence>
<comment type="caution">
    <text evidence="2">The sequence shown here is derived from an EMBL/GenBank/DDBJ whole genome shotgun (WGS) entry which is preliminary data.</text>
</comment>
<proteinExistence type="predicted"/>
<organism evidence="2 3">
    <name type="scientific">Kibdelosporangium persicum</name>
    <dbReference type="NCBI Taxonomy" id="2698649"/>
    <lineage>
        <taxon>Bacteria</taxon>
        <taxon>Bacillati</taxon>
        <taxon>Actinomycetota</taxon>
        <taxon>Actinomycetes</taxon>
        <taxon>Pseudonocardiales</taxon>
        <taxon>Pseudonocardiaceae</taxon>
        <taxon>Kibdelosporangium</taxon>
    </lineage>
</organism>
<evidence type="ECO:0000313" key="2">
    <source>
        <dbReference type="EMBL" id="NRN63139.1"/>
    </source>
</evidence>
<dbReference type="EMBL" id="JAAATY010000001">
    <property type="protein sequence ID" value="NRN63139.1"/>
    <property type="molecule type" value="Genomic_DNA"/>
</dbReference>
<keyword evidence="3" id="KW-1185">Reference proteome</keyword>
<dbReference type="Proteomes" id="UP000763557">
    <property type="component" value="Unassembled WGS sequence"/>
</dbReference>
<feature type="region of interest" description="Disordered" evidence="1">
    <location>
        <begin position="1"/>
        <end position="26"/>
    </location>
</feature>
<gene>
    <name evidence="2" type="ORF">GC106_3400</name>
</gene>
<sequence length="169" mass="18335">MSEPSAAEDLRRGTVKRVHGFDDWPGRDGPPLAAEFLPDHSELRPLTFIRRDALPDAGRAFIDHLSGPPGTSVAVRLRQYPTAADAHEALVDVLTMVMAPRLPHCAERGAEPVGDVCFCGLAEPIETTFFVRANVLVRIHNTGERPVAVTALAAALDRQIQRVPRSATS</sequence>
<evidence type="ECO:0000256" key="1">
    <source>
        <dbReference type="SAM" id="MobiDB-lite"/>
    </source>
</evidence>
<reference evidence="2 3" key="1">
    <citation type="submission" date="2020-01" db="EMBL/GenBank/DDBJ databases">
        <title>Kibdelosporangium persica a novel Actinomycetes from a hot desert in Iran.</title>
        <authorList>
            <person name="Safaei N."/>
            <person name="Zaburannyi N."/>
            <person name="Mueller R."/>
            <person name="Wink J."/>
        </authorList>
    </citation>
    <scope>NUCLEOTIDE SEQUENCE [LARGE SCALE GENOMIC DNA]</scope>
    <source>
        <strain evidence="2 3">4NS15</strain>
    </source>
</reference>